<evidence type="ECO:0000256" key="3">
    <source>
        <dbReference type="ARBA" id="ARBA00022691"/>
    </source>
</evidence>
<dbReference type="SMART" id="SM00650">
    <property type="entry name" value="rADc"/>
    <property type="match status" value="1"/>
</dbReference>
<feature type="binding site" evidence="5">
    <location>
        <position position="16"/>
    </location>
    <ligand>
        <name>S-adenosyl-L-methionine</name>
        <dbReference type="ChEBI" id="CHEBI:59789"/>
    </ligand>
</feature>
<dbReference type="Gene3D" id="3.40.50.150">
    <property type="entry name" value="Vaccinia Virus protein VP39"/>
    <property type="match status" value="1"/>
</dbReference>
<feature type="binding site" evidence="5">
    <location>
        <position position="83"/>
    </location>
    <ligand>
        <name>S-adenosyl-L-methionine</name>
        <dbReference type="ChEBI" id="CHEBI:59789"/>
    </ligand>
</feature>
<dbReference type="InterPro" id="IPR020598">
    <property type="entry name" value="rRNA_Ade_methylase_Trfase_N"/>
</dbReference>
<comment type="similarity">
    <text evidence="5">Belongs to the class I-like SAM-binding methyltransferase superfamily. rRNA adenine N(6)-methyltransferase family.</text>
</comment>
<evidence type="ECO:0000256" key="1">
    <source>
        <dbReference type="ARBA" id="ARBA00022603"/>
    </source>
</evidence>
<name>A0A554RWE6_9ACTN</name>
<dbReference type="InterPro" id="IPR001737">
    <property type="entry name" value="KsgA/Erm"/>
</dbReference>
<dbReference type="PANTHER" id="PTHR11727">
    <property type="entry name" value="DIMETHYLADENOSINE TRANSFERASE"/>
    <property type="match status" value="1"/>
</dbReference>
<dbReference type="RefSeq" id="WP_143914256.1">
    <property type="nucleotide sequence ID" value="NZ_VLNT01000014.1"/>
</dbReference>
<dbReference type="PROSITE" id="PS51689">
    <property type="entry name" value="SAM_RNA_A_N6_MT"/>
    <property type="match status" value="1"/>
</dbReference>
<keyword evidence="1 5" id="KW-0489">Methyltransferase</keyword>
<dbReference type="NCBIfam" id="NF000499">
    <property type="entry name" value="Erm23S_rRNA_broad"/>
    <property type="match status" value="1"/>
</dbReference>
<keyword evidence="2 5" id="KW-0808">Transferase</keyword>
<proteinExistence type="inferred from homology"/>
<feature type="binding site" evidence="5">
    <location>
        <position position="40"/>
    </location>
    <ligand>
        <name>S-adenosyl-L-methionine</name>
        <dbReference type="ChEBI" id="CHEBI:59789"/>
    </ligand>
</feature>
<dbReference type="EMBL" id="VLNT01000014">
    <property type="protein sequence ID" value="TSD58395.1"/>
    <property type="molecule type" value="Genomic_DNA"/>
</dbReference>
<keyword evidence="4 5" id="KW-0694">RNA-binding</keyword>
<dbReference type="GO" id="GO:0005829">
    <property type="term" value="C:cytosol"/>
    <property type="evidence" value="ECO:0007669"/>
    <property type="project" value="TreeGrafter"/>
</dbReference>
<keyword evidence="8" id="KW-1185">Reference proteome</keyword>
<dbReference type="PANTHER" id="PTHR11727:SF7">
    <property type="entry name" value="DIMETHYLADENOSINE TRANSFERASE-RELATED"/>
    <property type="match status" value="1"/>
</dbReference>
<feature type="binding site" evidence="5">
    <location>
        <position position="97"/>
    </location>
    <ligand>
        <name>S-adenosyl-L-methionine</name>
        <dbReference type="ChEBI" id="CHEBI:59789"/>
    </ligand>
</feature>
<dbReference type="InterPro" id="IPR029063">
    <property type="entry name" value="SAM-dependent_MTases_sf"/>
</dbReference>
<feature type="binding site" evidence="5">
    <location>
        <position position="61"/>
    </location>
    <ligand>
        <name>S-adenosyl-L-methionine</name>
        <dbReference type="ChEBI" id="CHEBI:59789"/>
    </ligand>
</feature>
<reference evidence="7 8" key="1">
    <citation type="submission" date="2019-07" db="EMBL/GenBank/DDBJ databases">
        <authorList>
            <person name="Zhao L.H."/>
        </authorList>
    </citation>
    <scope>NUCLEOTIDE SEQUENCE [LARGE SCALE GENOMIC DNA]</scope>
    <source>
        <strain evidence="7 8">Co35</strain>
    </source>
</reference>
<dbReference type="SUPFAM" id="SSF53335">
    <property type="entry name" value="S-adenosyl-L-methionine-dependent methyltransferases"/>
    <property type="match status" value="1"/>
</dbReference>
<dbReference type="CDD" id="cd02440">
    <property type="entry name" value="AdoMet_MTases"/>
    <property type="match status" value="1"/>
</dbReference>
<dbReference type="AlphaFoldDB" id="A0A554RWE6"/>
<organism evidence="7 8">
    <name type="scientific">Aeromicrobium piscarium</name>
    <dbReference type="NCBI Taxonomy" id="2590901"/>
    <lineage>
        <taxon>Bacteria</taxon>
        <taxon>Bacillati</taxon>
        <taxon>Actinomycetota</taxon>
        <taxon>Actinomycetes</taxon>
        <taxon>Propionibacteriales</taxon>
        <taxon>Nocardioidaceae</taxon>
        <taxon>Aeromicrobium</taxon>
    </lineage>
</organism>
<dbReference type="GO" id="GO:0000179">
    <property type="term" value="F:rRNA (adenine-N6,N6-)-dimethyltransferase activity"/>
    <property type="evidence" value="ECO:0007669"/>
    <property type="project" value="UniProtKB-UniRule"/>
</dbReference>
<evidence type="ECO:0000256" key="4">
    <source>
        <dbReference type="ARBA" id="ARBA00022884"/>
    </source>
</evidence>
<evidence type="ECO:0000259" key="6">
    <source>
        <dbReference type="SMART" id="SM00650"/>
    </source>
</evidence>
<feature type="binding site" evidence="5">
    <location>
        <position position="14"/>
    </location>
    <ligand>
        <name>S-adenosyl-L-methionine</name>
        <dbReference type="ChEBI" id="CHEBI:59789"/>
    </ligand>
</feature>
<sequence length="248" mass="27543">MRSPSGGRHELGQNFLYDRGAIGRILHLVDHTSGPILEIGCGHGALTRPLAARGRSLLAIDIDPACVLATRRSAPAARVMYLDALRVRLDRPVVVGNLPFHLTTPILRRLLSAPRWTDAVLLLQWEVARKRAGVGGRTMLTAQTDPWFTVRLDRRVPAEAFRPRPSIDGGILTISRRDVPLLPAERRRDYERFVKAVFTARGRGIAAMLRSAGAPRPDRSLRELGIAARALPRDLGPEEWAGLFERLR</sequence>
<feature type="domain" description="Ribosomal RNA adenine methylase transferase N-terminal" evidence="6">
    <location>
        <begin position="21"/>
        <end position="178"/>
    </location>
</feature>
<keyword evidence="3 5" id="KW-0949">S-adenosyl-L-methionine</keyword>
<evidence type="ECO:0000313" key="7">
    <source>
        <dbReference type="EMBL" id="TSD58395.1"/>
    </source>
</evidence>
<dbReference type="GO" id="GO:0003723">
    <property type="term" value="F:RNA binding"/>
    <property type="evidence" value="ECO:0007669"/>
    <property type="project" value="UniProtKB-UniRule"/>
</dbReference>
<evidence type="ECO:0000313" key="8">
    <source>
        <dbReference type="Proteomes" id="UP000316988"/>
    </source>
</evidence>
<evidence type="ECO:0000256" key="2">
    <source>
        <dbReference type="ARBA" id="ARBA00022679"/>
    </source>
</evidence>
<accession>A0A554RWE6</accession>
<dbReference type="Pfam" id="PF00398">
    <property type="entry name" value="RrnaAD"/>
    <property type="match status" value="1"/>
</dbReference>
<evidence type="ECO:0000256" key="5">
    <source>
        <dbReference type="PROSITE-ProRule" id="PRU01026"/>
    </source>
</evidence>
<dbReference type="Proteomes" id="UP000316988">
    <property type="component" value="Unassembled WGS sequence"/>
</dbReference>
<protein>
    <submittedName>
        <fullName evidence="7">23S ribosomal RNA methyltransferase Erm</fullName>
    </submittedName>
</protein>
<gene>
    <name evidence="7" type="primary">erm</name>
    <name evidence="7" type="ORF">FNM00_14445</name>
</gene>
<comment type="caution">
    <text evidence="7">The sequence shown here is derived from an EMBL/GenBank/DDBJ whole genome shotgun (WGS) entry which is preliminary data.</text>
</comment>
<dbReference type="OrthoDB" id="3616874at2"/>